<dbReference type="SUPFAM" id="SSF53474">
    <property type="entry name" value="alpha/beta-Hydrolases"/>
    <property type="match status" value="1"/>
</dbReference>
<sequence length="250" mass="26161">MNDYKGVSYAQIPGFRPLLLDLRVPSGEGPFPLVVWIHGGAFLFGDRRFLPETVPPDSVFDALIEAEIAVATIDYRLSGEALFPAQLDDVRAALTYLRASAGDFDLDAGRIGLWGESAGGHLAALAGLTDGAISAVVAWYPLTDLSVLDPHNPETPMARLIGGPPAESPALAAQASPVSHVRAGAPPFLLIHGTADEQLPHSQSETLHKLLLAAGASSTFLPVEGAGHTFTGHDDMADLIAVSVAFLAQA</sequence>
<dbReference type="Pfam" id="PF20434">
    <property type="entry name" value="BD-FAE"/>
    <property type="match status" value="1"/>
</dbReference>
<reference evidence="3 4" key="1">
    <citation type="journal article" date="2019" name="Int. J. Syst. Evol. Microbiol.">
        <title>The Global Catalogue of Microorganisms (GCM) 10K type strain sequencing project: providing services to taxonomists for standard genome sequencing and annotation.</title>
        <authorList>
            <consortium name="The Broad Institute Genomics Platform"/>
            <consortium name="The Broad Institute Genome Sequencing Center for Infectious Disease"/>
            <person name="Wu L."/>
            <person name="Ma J."/>
        </authorList>
    </citation>
    <scope>NUCLEOTIDE SEQUENCE [LARGE SCALE GENOMIC DNA]</scope>
    <source>
        <strain evidence="3 4">JCM 16114</strain>
    </source>
</reference>
<proteinExistence type="predicted"/>
<feature type="domain" description="BD-FAE-like" evidence="2">
    <location>
        <begin position="20"/>
        <end position="211"/>
    </location>
</feature>
<dbReference type="Gene3D" id="3.40.50.1820">
    <property type="entry name" value="alpha/beta hydrolase"/>
    <property type="match status" value="1"/>
</dbReference>
<dbReference type="Proteomes" id="UP001499843">
    <property type="component" value="Unassembled WGS sequence"/>
</dbReference>
<dbReference type="InterPro" id="IPR029058">
    <property type="entry name" value="AB_hydrolase_fold"/>
</dbReference>
<name>A0ABN3CZ54_9ACTN</name>
<gene>
    <name evidence="3" type="ORF">GCM10009850_102360</name>
</gene>
<evidence type="ECO:0000256" key="1">
    <source>
        <dbReference type="ARBA" id="ARBA00022801"/>
    </source>
</evidence>
<organism evidence="3 4">
    <name type="scientific">Nonomuraea monospora</name>
    <dbReference type="NCBI Taxonomy" id="568818"/>
    <lineage>
        <taxon>Bacteria</taxon>
        <taxon>Bacillati</taxon>
        <taxon>Actinomycetota</taxon>
        <taxon>Actinomycetes</taxon>
        <taxon>Streptosporangiales</taxon>
        <taxon>Streptosporangiaceae</taxon>
        <taxon>Nonomuraea</taxon>
    </lineage>
</organism>
<keyword evidence="4" id="KW-1185">Reference proteome</keyword>
<dbReference type="GO" id="GO:0016787">
    <property type="term" value="F:hydrolase activity"/>
    <property type="evidence" value="ECO:0007669"/>
    <property type="project" value="UniProtKB-KW"/>
</dbReference>
<dbReference type="PANTHER" id="PTHR48081">
    <property type="entry name" value="AB HYDROLASE SUPERFAMILY PROTEIN C4A8.06C"/>
    <property type="match status" value="1"/>
</dbReference>
<dbReference type="PANTHER" id="PTHR48081:SF13">
    <property type="entry name" value="ALPHA_BETA HYDROLASE"/>
    <property type="match status" value="1"/>
</dbReference>
<keyword evidence="1 3" id="KW-0378">Hydrolase</keyword>
<evidence type="ECO:0000259" key="2">
    <source>
        <dbReference type="Pfam" id="PF20434"/>
    </source>
</evidence>
<evidence type="ECO:0000313" key="3">
    <source>
        <dbReference type="EMBL" id="GAA2214770.1"/>
    </source>
</evidence>
<dbReference type="InterPro" id="IPR050300">
    <property type="entry name" value="GDXG_lipolytic_enzyme"/>
</dbReference>
<protein>
    <submittedName>
        <fullName evidence="3">Alpha/beta hydrolase</fullName>
    </submittedName>
</protein>
<dbReference type="InterPro" id="IPR049492">
    <property type="entry name" value="BD-FAE-like_dom"/>
</dbReference>
<accession>A0ABN3CZ54</accession>
<evidence type="ECO:0000313" key="4">
    <source>
        <dbReference type="Proteomes" id="UP001499843"/>
    </source>
</evidence>
<comment type="caution">
    <text evidence="3">The sequence shown here is derived from an EMBL/GenBank/DDBJ whole genome shotgun (WGS) entry which is preliminary data.</text>
</comment>
<dbReference type="EMBL" id="BAAAQX010000044">
    <property type="protein sequence ID" value="GAA2214770.1"/>
    <property type="molecule type" value="Genomic_DNA"/>
</dbReference>
<dbReference type="RefSeq" id="WP_344492933.1">
    <property type="nucleotide sequence ID" value="NZ_BAAAQX010000044.1"/>
</dbReference>